<dbReference type="PANTHER" id="PTHR42703">
    <property type="entry name" value="NADH DEHYDROGENASE"/>
    <property type="match status" value="1"/>
</dbReference>
<comment type="subcellular location">
    <subcellularLocation>
        <location evidence="1">Cell membrane</location>
        <topology evidence="1">Multi-pass membrane protein</topology>
    </subcellularLocation>
    <subcellularLocation>
        <location evidence="7">Membrane</location>
        <topology evidence="7">Multi-pass membrane protein</topology>
    </subcellularLocation>
</comment>
<feature type="transmembrane region" description="Helical" evidence="8">
    <location>
        <begin position="160"/>
        <end position="182"/>
    </location>
</feature>
<dbReference type="STRING" id="45068.Llon_0091"/>
<dbReference type="GO" id="GO:0008137">
    <property type="term" value="F:NADH dehydrogenase (ubiquinone) activity"/>
    <property type="evidence" value="ECO:0007669"/>
    <property type="project" value="InterPro"/>
</dbReference>
<dbReference type="PRINTS" id="PR01437">
    <property type="entry name" value="NUOXDRDTASE4"/>
</dbReference>
<feature type="domain" description="NADH:quinone oxidoreductase/Mrp antiporter transmembrane" evidence="9">
    <location>
        <begin position="126"/>
        <end position="414"/>
    </location>
</feature>
<evidence type="ECO:0000256" key="5">
    <source>
        <dbReference type="ARBA" id="ARBA00022989"/>
    </source>
</evidence>
<feature type="transmembrane region" description="Helical" evidence="8">
    <location>
        <begin position="105"/>
        <end position="123"/>
    </location>
</feature>
<gene>
    <name evidence="10" type="primary">nuoL_2</name>
    <name evidence="10" type="ORF">Llon_0091</name>
</gene>
<reference evidence="10 11" key="1">
    <citation type="submission" date="2015-11" db="EMBL/GenBank/DDBJ databases">
        <title>Genomic analysis of 38 Legionella species identifies large and diverse effector repertoires.</title>
        <authorList>
            <person name="Burstein D."/>
            <person name="Amaro F."/>
            <person name="Zusman T."/>
            <person name="Lifshitz Z."/>
            <person name="Cohen O."/>
            <person name="Gilbert J.A."/>
            <person name="Pupko T."/>
            <person name="Shuman H.A."/>
            <person name="Segal G."/>
        </authorList>
    </citation>
    <scope>NUCLEOTIDE SEQUENCE [LARGE SCALE GENOMIC DNA]</scope>
    <source>
        <strain evidence="10 11">ATCC 49505</strain>
    </source>
</reference>
<dbReference type="PANTHER" id="PTHR42703:SF1">
    <property type="entry name" value="NA(+)_H(+) ANTIPORTER SUBUNIT D1"/>
    <property type="match status" value="1"/>
</dbReference>
<name>A0A0W0VU32_9GAMM</name>
<keyword evidence="6 8" id="KW-0472">Membrane</keyword>
<comment type="similarity">
    <text evidence="2">Belongs to the CPA3 antiporters (TC 2.A.63) subunit D family.</text>
</comment>
<dbReference type="GO" id="GO:0005886">
    <property type="term" value="C:plasma membrane"/>
    <property type="evidence" value="ECO:0007669"/>
    <property type="project" value="UniProtKB-SubCell"/>
</dbReference>
<feature type="transmembrane region" description="Helical" evidence="8">
    <location>
        <begin position="297"/>
        <end position="319"/>
    </location>
</feature>
<evidence type="ECO:0000313" key="11">
    <source>
        <dbReference type="Proteomes" id="UP000054997"/>
    </source>
</evidence>
<evidence type="ECO:0000256" key="4">
    <source>
        <dbReference type="ARBA" id="ARBA00022692"/>
    </source>
</evidence>
<comment type="caution">
    <text evidence="10">The sequence shown here is derived from an EMBL/GenBank/DDBJ whole genome shotgun (WGS) entry which is preliminary data.</text>
</comment>
<feature type="transmembrane region" description="Helical" evidence="8">
    <location>
        <begin position="366"/>
        <end position="389"/>
    </location>
</feature>
<dbReference type="RefSeq" id="WP_160149086.1">
    <property type="nucleotide sequence ID" value="NZ_CAAAHZ010000005.1"/>
</dbReference>
<dbReference type="GO" id="GO:0042773">
    <property type="term" value="P:ATP synthesis coupled electron transport"/>
    <property type="evidence" value="ECO:0007669"/>
    <property type="project" value="InterPro"/>
</dbReference>
<dbReference type="AlphaFoldDB" id="A0A0W0VU32"/>
<feature type="transmembrane region" description="Helical" evidence="8">
    <location>
        <begin position="80"/>
        <end position="98"/>
    </location>
</feature>
<dbReference type="Proteomes" id="UP000054997">
    <property type="component" value="Unassembled WGS sequence"/>
</dbReference>
<feature type="transmembrane region" description="Helical" evidence="8">
    <location>
        <begin position="129"/>
        <end position="148"/>
    </location>
</feature>
<evidence type="ECO:0000313" key="10">
    <source>
        <dbReference type="EMBL" id="KTD23206.1"/>
    </source>
</evidence>
<evidence type="ECO:0000256" key="3">
    <source>
        <dbReference type="ARBA" id="ARBA00022475"/>
    </source>
</evidence>
<keyword evidence="4 7" id="KW-0812">Transmembrane</keyword>
<protein>
    <submittedName>
        <fullName evidence="10">NADH-quinone oxidoreductase chain L</fullName>
    </submittedName>
</protein>
<dbReference type="InterPro" id="IPR003918">
    <property type="entry name" value="NADH_UbQ_OxRdtase"/>
</dbReference>
<feature type="transmembrane region" description="Helical" evidence="8">
    <location>
        <begin position="202"/>
        <end position="225"/>
    </location>
</feature>
<keyword evidence="3" id="KW-1003">Cell membrane</keyword>
<proteinExistence type="inferred from homology"/>
<organism evidence="10 11">
    <name type="scientific">Legionella londiniensis</name>
    <dbReference type="NCBI Taxonomy" id="45068"/>
    <lineage>
        <taxon>Bacteria</taxon>
        <taxon>Pseudomonadati</taxon>
        <taxon>Pseudomonadota</taxon>
        <taxon>Gammaproteobacteria</taxon>
        <taxon>Legionellales</taxon>
        <taxon>Legionellaceae</taxon>
        <taxon>Legionella</taxon>
    </lineage>
</organism>
<keyword evidence="5 8" id="KW-1133">Transmembrane helix</keyword>
<feature type="transmembrane region" description="Helical" evidence="8">
    <location>
        <begin position="232"/>
        <end position="252"/>
    </location>
</feature>
<dbReference type="InterPro" id="IPR001750">
    <property type="entry name" value="ND/Mrp_TM"/>
</dbReference>
<evidence type="ECO:0000256" key="2">
    <source>
        <dbReference type="ARBA" id="ARBA00005346"/>
    </source>
</evidence>
<feature type="transmembrane region" description="Helical" evidence="8">
    <location>
        <begin position="272"/>
        <end position="290"/>
    </location>
</feature>
<accession>A0A0W0VU32</accession>
<sequence>MADLACFPLLCAFAIALVSLLSIKIERGQRLLHILGAVIYLLVSIYVFRTVQLDGRLVLRIGGYPSGFAISFLLDGFSSLMLLVTAVTVFATAMYSLVDTTIHKISIFYPAFWFMLCGVTGAFSTGDLFNLYVWFEVMIMASFVLMTLSHEEKVLQGTLYYIGLNILATLLMLLAISFLYGLSGTLDMYDMAGWFHDSQNSAVALPFIALLLVSLAIKSALFPYYFWLPDSYYLTSVTVGAIFAGLLTKVGIYTLMRTATLFFSPSAHFMEILLFVSCFTMLGGVFGAMTDFHIRRILSFHIVSQVGYMTLALAMSTTLALSAGIFYIVHHIIVKTNLFLIAGLISRYNGHVNLRKMGNFLGKKPLLAILFLIPALSLAGMPPFSGFWAKFLVLKSALAGGFWMSAVIALAVGFFTLYSMIKIWRYAFLQPAQFKTRNIPLQERMFFYLPIIFLGLITLFIGFFPETLYAVANAAAQALLQQE</sequence>
<feature type="transmembrane region" description="Helical" evidence="8">
    <location>
        <begin position="325"/>
        <end position="345"/>
    </location>
</feature>
<dbReference type="Pfam" id="PF00361">
    <property type="entry name" value="Proton_antipo_M"/>
    <property type="match status" value="1"/>
</dbReference>
<evidence type="ECO:0000256" key="1">
    <source>
        <dbReference type="ARBA" id="ARBA00004651"/>
    </source>
</evidence>
<feature type="transmembrane region" description="Helical" evidence="8">
    <location>
        <begin position="445"/>
        <end position="464"/>
    </location>
</feature>
<feature type="transmembrane region" description="Helical" evidence="8">
    <location>
        <begin position="401"/>
        <end position="424"/>
    </location>
</feature>
<dbReference type="InterPro" id="IPR050586">
    <property type="entry name" value="CPA3_Na-H_Antiporter_D"/>
</dbReference>
<dbReference type="EMBL" id="LNYK01000001">
    <property type="protein sequence ID" value="KTD23206.1"/>
    <property type="molecule type" value="Genomic_DNA"/>
</dbReference>
<evidence type="ECO:0000259" key="9">
    <source>
        <dbReference type="Pfam" id="PF00361"/>
    </source>
</evidence>
<evidence type="ECO:0000256" key="8">
    <source>
        <dbReference type="SAM" id="Phobius"/>
    </source>
</evidence>
<evidence type="ECO:0000256" key="7">
    <source>
        <dbReference type="RuleBase" id="RU000320"/>
    </source>
</evidence>
<keyword evidence="11" id="KW-1185">Reference proteome</keyword>
<evidence type="ECO:0000256" key="6">
    <source>
        <dbReference type="ARBA" id="ARBA00023136"/>
    </source>
</evidence>
<feature type="transmembrane region" description="Helical" evidence="8">
    <location>
        <begin position="30"/>
        <end position="48"/>
    </location>
</feature>
<dbReference type="PATRIC" id="fig|45068.5.peg.96"/>